<keyword evidence="2" id="KW-1185">Reference proteome</keyword>
<comment type="caution">
    <text evidence="1">The sequence shown here is derived from an EMBL/GenBank/DDBJ whole genome shotgun (WGS) entry which is preliminary data.</text>
</comment>
<evidence type="ECO:0000313" key="2">
    <source>
        <dbReference type="Proteomes" id="UP001234202"/>
    </source>
</evidence>
<organism evidence="1 2">
    <name type="scientific">Naganishia onofrii</name>
    <dbReference type="NCBI Taxonomy" id="1851511"/>
    <lineage>
        <taxon>Eukaryota</taxon>
        <taxon>Fungi</taxon>
        <taxon>Dikarya</taxon>
        <taxon>Basidiomycota</taxon>
        <taxon>Agaricomycotina</taxon>
        <taxon>Tremellomycetes</taxon>
        <taxon>Filobasidiales</taxon>
        <taxon>Filobasidiaceae</taxon>
        <taxon>Naganishia</taxon>
    </lineage>
</organism>
<proteinExistence type="predicted"/>
<protein>
    <submittedName>
        <fullName evidence="1">Uncharacterized protein</fullName>
    </submittedName>
</protein>
<evidence type="ECO:0000313" key="1">
    <source>
        <dbReference type="EMBL" id="KAJ9125763.1"/>
    </source>
</evidence>
<dbReference type="EMBL" id="JASBWV010000007">
    <property type="protein sequence ID" value="KAJ9125763.1"/>
    <property type="molecule type" value="Genomic_DNA"/>
</dbReference>
<sequence>MLGQNSLKDSAADHPLAETIHKDQEIVSSPPRNASIPFSSPTKEQLTSWSLHMRDLSLTGSARRKPVPRVSSQELHDLRSSPHVPEDMSRYPSTISGHIGQATRDDRFADATGPYQMVLLDERGKISELNSPRGITAESRDPTYSSFEAFVLAPSTSSFTLYHKQHVNTSNDGKENTTGGLLADRKAEPNSMRTPKSSPLKNQVKSSMESRRTVISGKQSFDTIRSRRSTAEMSESGAKRDNYTWNLFTRIDKNGPRRPDMTHERSSESEYHSPPSKPPSPPVVTPKTRRQIEIRKLFVQTISPFHISSRSLNISDRKSPSPDRYSKTRKLADTGRVQLSPPASDKTIKSFSALHRPSTGASVVGGNGRGTLVPLVKIEETPTKVRKHSHSITQLYDHGLHLPQIPAPAAVSLHSQRPHPLIKLVRNRTVSTKSDSGIPRVDTRYLDDEDLVTRLEAYESDERMEAGIDHDNASRNVTSGYWDYSIVTGIGGSPSKDYAMLLRNTSLMKTFADASSAGLQRETAASVTKPNPSDLPLGDPMTVSLFRDIGAPRSASDKSLTSSSTYPNDTDEPSENGKHSGKRRARHARRRGNRPPSMASLAAPLGEDLETAIASVVPSVGNDDVGLLHDDVYESDTENQILVQTDCEKDPVRVPTPEESSFGQSLAEVTTDMESSALFTRFATTPVSPSTARQIQQFKALPPAFHFPSPPPSQKHSSLLSDILAVTRDSYQARKENSENSADGLHQDNDAAVPLTRTSGMSHTGRTYRSSVVVGRTGDQALQIIHEDEASNHSNPPLTSESLRQLDRMVSAGHDGSASIPHQHSASLPSLGHRVANLQAANVVAVPPVSRVPAGFQMHRHGSSDNLSLATTTTVRPSFHIAQSRHNGVSRNEPAIRRVITNQPSRAFIPLVPIGADSTRRRADDELPEGIYSSRPGSTFMCVCFGRHLW</sequence>
<name>A0ACC2XQ81_9TREE</name>
<accession>A0ACC2XQ81</accession>
<reference evidence="1" key="1">
    <citation type="submission" date="2023-04" db="EMBL/GenBank/DDBJ databases">
        <title>Draft Genome sequencing of Naganishia species isolated from polar environments using Oxford Nanopore Technology.</title>
        <authorList>
            <person name="Leo P."/>
            <person name="Venkateswaran K."/>
        </authorList>
    </citation>
    <scope>NUCLEOTIDE SEQUENCE</scope>
    <source>
        <strain evidence="1">DBVPG 5303</strain>
    </source>
</reference>
<dbReference type="Proteomes" id="UP001234202">
    <property type="component" value="Unassembled WGS sequence"/>
</dbReference>
<gene>
    <name evidence="1" type="ORF">QFC24_002547</name>
</gene>